<reference evidence="1" key="1">
    <citation type="submission" date="2021-02" db="EMBL/GenBank/DDBJ databases">
        <authorList>
            <person name="Nowell W R."/>
        </authorList>
    </citation>
    <scope>NUCLEOTIDE SEQUENCE</scope>
</reference>
<name>A0A8S2FA79_9BILA</name>
<dbReference type="EMBL" id="CAJOBA010047907">
    <property type="protein sequence ID" value="CAF4206593.1"/>
    <property type="molecule type" value="Genomic_DNA"/>
</dbReference>
<dbReference type="EMBL" id="CAJNOK010026186">
    <property type="protein sequence ID" value="CAF1399183.1"/>
    <property type="molecule type" value="Genomic_DNA"/>
</dbReference>
<protein>
    <submittedName>
        <fullName evidence="1">Uncharacterized protein</fullName>
    </submittedName>
</protein>
<accession>A0A8S2FA79</accession>
<organism evidence="1 3">
    <name type="scientific">Didymodactylos carnosus</name>
    <dbReference type="NCBI Taxonomy" id="1234261"/>
    <lineage>
        <taxon>Eukaryota</taxon>
        <taxon>Metazoa</taxon>
        <taxon>Spiralia</taxon>
        <taxon>Gnathifera</taxon>
        <taxon>Rotifera</taxon>
        <taxon>Eurotatoria</taxon>
        <taxon>Bdelloidea</taxon>
        <taxon>Philodinida</taxon>
        <taxon>Philodinidae</taxon>
        <taxon>Didymodactylos</taxon>
    </lineage>
</organism>
<evidence type="ECO:0000313" key="3">
    <source>
        <dbReference type="Proteomes" id="UP000677228"/>
    </source>
</evidence>
<proteinExistence type="predicted"/>
<comment type="caution">
    <text evidence="1">The sequence shown here is derived from an EMBL/GenBank/DDBJ whole genome shotgun (WGS) entry which is preliminary data.</text>
</comment>
<gene>
    <name evidence="1" type="ORF">OVA965_LOCUS32959</name>
    <name evidence="2" type="ORF">TMI583_LOCUS33832</name>
</gene>
<sequence>MRLAPVPLFFYRSPADAVRHAGNSALLT</sequence>
<evidence type="ECO:0000313" key="1">
    <source>
        <dbReference type="EMBL" id="CAF1399183.1"/>
    </source>
</evidence>
<dbReference type="Proteomes" id="UP000682733">
    <property type="component" value="Unassembled WGS sequence"/>
</dbReference>
<evidence type="ECO:0000313" key="2">
    <source>
        <dbReference type="EMBL" id="CAF4206593.1"/>
    </source>
</evidence>
<dbReference type="Proteomes" id="UP000677228">
    <property type="component" value="Unassembled WGS sequence"/>
</dbReference>
<feature type="non-terminal residue" evidence="1">
    <location>
        <position position="28"/>
    </location>
</feature>
<dbReference type="AlphaFoldDB" id="A0A8S2FA79"/>